<accession>A0ACC5ZBP3</accession>
<sequence>MKCDLSFITDSWRTRRRDAGRLVLLCCYATRRESSRNLHLSPQETTIPTIQRIFRKSPSRGAEALSGGGGIVWNGSRPLNLRHAQLNQSEAESSAPLSAGSVSARASAVRQQVAGGASASVTEATFSFYITPQRLLRTGPEPSGSSLLTQICRFSSYQLRFHVEAMHQVR</sequence>
<protein>
    <submittedName>
        <fullName evidence="1">Uncharacterized protein</fullName>
    </submittedName>
</protein>
<keyword evidence="2" id="KW-1185">Reference proteome</keyword>
<evidence type="ECO:0000313" key="2">
    <source>
        <dbReference type="Proteomes" id="UP000830395"/>
    </source>
</evidence>
<evidence type="ECO:0000313" key="1">
    <source>
        <dbReference type="EMBL" id="MCJ8744716.1"/>
    </source>
</evidence>
<gene>
    <name evidence="1" type="ORF">PDJAM_G00121820</name>
</gene>
<organism evidence="1 2">
    <name type="scientific">Pangasius djambal</name>
    <dbReference type="NCBI Taxonomy" id="1691987"/>
    <lineage>
        <taxon>Eukaryota</taxon>
        <taxon>Metazoa</taxon>
        <taxon>Chordata</taxon>
        <taxon>Craniata</taxon>
        <taxon>Vertebrata</taxon>
        <taxon>Euteleostomi</taxon>
        <taxon>Actinopterygii</taxon>
        <taxon>Neopterygii</taxon>
        <taxon>Teleostei</taxon>
        <taxon>Ostariophysi</taxon>
        <taxon>Siluriformes</taxon>
        <taxon>Pangasiidae</taxon>
        <taxon>Pangasius</taxon>
    </lineage>
</organism>
<dbReference type="Proteomes" id="UP000830395">
    <property type="component" value="Chromosome 21"/>
</dbReference>
<proteinExistence type="predicted"/>
<name>A0ACC5ZBP3_9TELE</name>
<comment type="caution">
    <text evidence="1">The sequence shown here is derived from an EMBL/GenBank/DDBJ whole genome shotgun (WGS) entry which is preliminary data.</text>
</comment>
<dbReference type="EMBL" id="CM040995">
    <property type="protein sequence ID" value="MCJ8744716.1"/>
    <property type="molecule type" value="Genomic_DNA"/>
</dbReference>
<reference evidence="1" key="1">
    <citation type="submission" date="2020-02" db="EMBL/GenBank/DDBJ databases">
        <title>Genome sequencing of the panga catfish, Pangasius djambal.</title>
        <authorList>
            <person name="Wen M."/>
            <person name="Zahm M."/>
            <person name="Roques C."/>
            <person name="Cabau C."/>
            <person name="Klopp C."/>
            <person name="Donnadieu C."/>
            <person name="Jouanno E."/>
            <person name="Avarre J.-C."/>
            <person name="Campet M."/>
            <person name="Ha T."/>
            <person name="Dugue R."/>
            <person name="Lampietro C."/>
            <person name="Louis A."/>
            <person name="Herpin A."/>
            <person name="Echchiki A."/>
            <person name="Berthelot C."/>
            <person name="Parey E."/>
            <person name="Roest-Crollius H."/>
            <person name="Braasch I."/>
            <person name="Postlethwait J.H."/>
            <person name="Bobe J."/>
            <person name="Montfort J."/>
            <person name="Bouchez O."/>
            <person name="Begum T."/>
            <person name="Schartl M."/>
            <person name="Gustiano R."/>
            <person name="Guiguen Y."/>
        </authorList>
    </citation>
    <scope>NUCLEOTIDE SEQUENCE</scope>
    <source>
        <strain evidence="1">Pdj_M5554</strain>
    </source>
</reference>